<protein>
    <recommendedName>
        <fullName evidence="4">Circumsporozoite protein</fullName>
    </recommendedName>
</protein>
<evidence type="ECO:0000313" key="3">
    <source>
        <dbReference type="Proteomes" id="UP000799428"/>
    </source>
</evidence>
<feature type="signal peptide" evidence="1">
    <location>
        <begin position="1"/>
        <end position="18"/>
    </location>
</feature>
<dbReference type="AlphaFoldDB" id="A0A6G1KBI5"/>
<sequence>MFATKTFLVAIAIAYVEARFGQEQVPISAIGAVQGGSPGAAATVAGAAISDLLGAANSCAKLTRADQIVTELGGGADAIAAAIGMVTAEKNTNPFVNGNVQNVCADATLPKTPELRGITPLIDPAVDVKGDVNALSASSKAAPLDATGKSVFDLIVDAGFGDLVKGQDATGGAVAAAGGAGAGANAAGGAAGGAAPAASASASAEAQAPASSATACAVAPAATPAANGAASANTGNATSVSSVAGADFGLCTPTISFQGGEGNRPATEFTFQIIDPVARGGQGEALNPNIITNALCNQLTNVCKANQAAKDLCLNAKAQVAAAGTRNKSTADLFNSVVGFAGAVTNPAGGPDDVPAAAAAAARALRLRALEFRA</sequence>
<dbReference type="OrthoDB" id="2141239at2759"/>
<evidence type="ECO:0008006" key="4">
    <source>
        <dbReference type="Google" id="ProtNLM"/>
    </source>
</evidence>
<reference evidence="2" key="1">
    <citation type="journal article" date="2020" name="Stud. Mycol.">
        <title>101 Dothideomycetes genomes: a test case for predicting lifestyles and emergence of pathogens.</title>
        <authorList>
            <person name="Haridas S."/>
            <person name="Albert R."/>
            <person name="Binder M."/>
            <person name="Bloem J."/>
            <person name="Labutti K."/>
            <person name="Salamov A."/>
            <person name="Andreopoulos B."/>
            <person name="Baker S."/>
            <person name="Barry K."/>
            <person name="Bills G."/>
            <person name="Bluhm B."/>
            <person name="Cannon C."/>
            <person name="Castanera R."/>
            <person name="Culley D."/>
            <person name="Daum C."/>
            <person name="Ezra D."/>
            <person name="Gonzalez J."/>
            <person name="Henrissat B."/>
            <person name="Kuo A."/>
            <person name="Liang C."/>
            <person name="Lipzen A."/>
            <person name="Lutzoni F."/>
            <person name="Magnuson J."/>
            <person name="Mondo S."/>
            <person name="Nolan M."/>
            <person name="Ohm R."/>
            <person name="Pangilinan J."/>
            <person name="Park H.-J."/>
            <person name="Ramirez L."/>
            <person name="Alfaro M."/>
            <person name="Sun H."/>
            <person name="Tritt A."/>
            <person name="Yoshinaga Y."/>
            <person name="Zwiers L.-H."/>
            <person name="Turgeon B."/>
            <person name="Goodwin S."/>
            <person name="Spatafora J."/>
            <person name="Crous P."/>
            <person name="Grigoriev I."/>
        </authorList>
    </citation>
    <scope>NUCLEOTIDE SEQUENCE</scope>
    <source>
        <strain evidence="2">CBS 279.74</strain>
    </source>
</reference>
<keyword evidence="3" id="KW-1185">Reference proteome</keyword>
<name>A0A6G1KBI5_9PLEO</name>
<feature type="chain" id="PRO_5026024742" description="Circumsporozoite protein" evidence="1">
    <location>
        <begin position="19"/>
        <end position="374"/>
    </location>
</feature>
<proteinExistence type="predicted"/>
<evidence type="ECO:0000313" key="2">
    <source>
        <dbReference type="EMBL" id="KAF2709895.1"/>
    </source>
</evidence>
<accession>A0A6G1KBI5</accession>
<dbReference type="EMBL" id="MU005769">
    <property type="protein sequence ID" value="KAF2709895.1"/>
    <property type="molecule type" value="Genomic_DNA"/>
</dbReference>
<evidence type="ECO:0000256" key="1">
    <source>
        <dbReference type="SAM" id="SignalP"/>
    </source>
</evidence>
<dbReference type="Proteomes" id="UP000799428">
    <property type="component" value="Unassembled WGS sequence"/>
</dbReference>
<keyword evidence="1" id="KW-0732">Signal</keyword>
<gene>
    <name evidence="2" type="ORF">K504DRAFT_490163</name>
</gene>
<organism evidence="2 3">
    <name type="scientific">Pleomassaria siparia CBS 279.74</name>
    <dbReference type="NCBI Taxonomy" id="1314801"/>
    <lineage>
        <taxon>Eukaryota</taxon>
        <taxon>Fungi</taxon>
        <taxon>Dikarya</taxon>
        <taxon>Ascomycota</taxon>
        <taxon>Pezizomycotina</taxon>
        <taxon>Dothideomycetes</taxon>
        <taxon>Pleosporomycetidae</taxon>
        <taxon>Pleosporales</taxon>
        <taxon>Pleomassariaceae</taxon>
        <taxon>Pleomassaria</taxon>
    </lineage>
</organism>